<proteinExistence type="predicted"/>
<evidence type="ECO:0000313" key="2">
    <source>
        <dbReference type="EMBL" id="OAQ42093.1"/>
    </source>
</evidence>
<name>A0A179DNJ9_9SPHI</name>
<feature type="transmembrane region" description="Helical" evidence="1">
    <location>
        <begin position="413"/>
        <end position="431"/>
    </location>
</feature>
<feature type="transmembrane region" description="Helical" evidence="1">
    <location>
        <begin position="317"/>
        <end position="338"/>
    </location>
</feature>
<evidence type="ECO:0000256" key="1">
    <source>
        <dbReference type="SAM" id="Phobius"/>
    </source>
</evidence>
<protein>
    <submittedName>
        <fullName evidence="2">2-methylisocitrate lyase</fullName>
    </submittedName>
</protein>
<feature type="transmembrane region" description="Helical" evidence="1">
    <location>
        <begin position="248"/>
        <end position="270"/>
    </location>
</feature>
<feature type="transmembrane region" description="Helical" evidence="1">
    <location>
        <begin position="221"/>
        <end position="239"/>
    </location>
</feature>
<keyword evidence="1" id="KW-1133">Transmembrane helix</keyword>
<keyword evidence="1" id="KW-0472">Membrane</keyword>
<dbReference type="OrthoDB" id="9800207at2"/>
<dbReference type="AlphaFoldDB" id="A0A179DNJ9"/>
<dbReference type="InterPro" id="IPR007498">
    <property type="entry name" value="PqiA-like"/>
</dbReference>
<dbReference type="EMBL" id="LWHJ01000011">
    <property type="protein sequence ID" value="OAQ42093.1"/>
    <property type="molecule type" value="Genomic_DNA"/>
</dbReference>
<feature type="transmembrane region" description="Helical" evidence="1">
    <location>
        <begin position="12"/>
        <end position="36"/>
    </location>
</feature>
<comment type="caution">
    <text evidence="2">The sequence shown here is derived from an EMBL/GenBank/DDBJ whole genome shotgun (WGS) entry which is preliminary data.</text>
</comment>
<dbReference type="RefSeq" id="WP_068821125.1">
    <property type="nucleotide sequence ID" value="NZ_LWHJ01000011.1"/>
</dbReference>
<evidence type="ECO:0000313" key="3">
    <source>
        <dbReference type="Proteomes" id="UP000078459"/>
    </source>
</evidence>
<dbReference type="STRING" id="1826909.A5893_02975"/>
<dbReference type="Proteomes" id="UP000078459">
    <property type="component" value="Unassembled WGS sequence"/>
</dbReference>
<organism evidence="2 3">
    <name type="scientific">Pedobacter psychrophilus</name>
    <dbReference type="NCBI Taxonomy" id="1826909"/>
    <lineage>
        <taxon>Bacteria</taxon>
        <taxon>Pseudomonadati</taxon>
        <taxon>Bacteroidota</taxon>
        <taxon>Sphingobacteriia</taxon>
        <taxon>Sphingobacteriales</taxon>
        <taxon>Sphingobacteriaceae</taxon>
        <taxon>Pedobacter</taxon>
    </lineage>
</organism>
<keyword evidence="2" id="KW-0456">Lyase</keyword>
<gene>
    <name evidence="2" type="ORF">A5893_02975</name>
</gene>
<reference evidence="2 3" key="1">
    <citation type="submission" date="2016-04" db="EMBL/GenBank/DDBJ databases">
        <authorList>
            <person name="Evans L.H."/>
            <person name="Alamgir A."/>
            <person name="Owens N."/>
            <person name="Weber N.D."/>
            <person name="Virtaneva K."/>
            <person name="Barbian K."/>
            <person name="Babar A."/>
            <person name="Rosenke K."/>
        </authorList>
    </citation>
    <scope>NUCLEOTIDE SEQUENCE [LARGE SCALE GENOMIC DNA]</scope>
    <source>
        <strain evidence="2 3">CCM 8644</strain>
    </source>
</reference>
<dbReference type="GO" id="GO:0016829">
    <property type="term" value="F:lyase activity"/>
    <property type="evidence" value="ECO:0007669"/>
    <property type="project" value="UniProtKB-KW"/>
</dbReference>
<accession>A0A179DNJ9</accession>
<sequence>MSTEQKSTSTKKFGLASIFLILGLSVLLFGEAYFGYHLHTLSAKQESIKEDYSLSNNITFGIFSIDQWRDKIATVVNGQVTDFKITSAQKKSLQTQVETALHGMITKTVNEINKPQKSLGSKLKKFAFNKFVEPKELQALVPGFAKTIIDKVSSPASVKRLKNIATSRIDKLESETYDSTGVVTETVTKALFKKYNVTDAAAYDKEINRQLTDIRAVTYNYAYGMLGCVLLAFALWFFMRKQVHLQTILFVMSLLFAIVLLTVGLTASIIEVEARLASLSFAIMGQKIEFVNQVLFFQSKSLWGVITALIQQSKPDAIVVGVLLLVFVVIFPLLRMIARGIHLVAPPAFAENKVIRYLAFQSGHWDMADVMVVGIIMTYIGLNGILKSQLTGLNFNNEYLVTHTVNQTSLQPGYFIFVGYVVVAYTLSYILKRISPHTH</sequence>
<keyword evidence="1" id="KW-0812">Transmembrane</keyword>
<reference evidence="2 3" key="2">
    <citation type="submission" date="2016-06" db="EMBL/GenBank/DDBJ databases">
        <title>Pedobacter psychrophilus sp. nov., isolated from Antarctic fragmentary rock.</title>
        <authorList>
            <person name="Svec P."/>
        </authorList>
    </citation>
    <scope>NUCLEOTIDE SEQUENCE [LARGE SCALE GENOMIC DNA]</scope>
    <source>
        <strain evidence="2 3">CCM 8644</strain>
    </source>
</reference>
<keyword evidence="3" id="KW-1185">Reference proteome</keyword>
<dbReference type="Pfam" id="PF04403">
    <property type="entry name" value="PqiA"/>
    <property type="match status" value="1"/>
</dbReference>